<comment type="caution">
    <text evidence="16">The sequence shown here is derived from an EMBL/GenBank/DDBJ whole genome shotgun (WGS) entry which is preliminary data.</text>
</comment>
<keyword evidence="17" id="KW-1185">Reference proteome</keyword>
<evidence type="ECO:0000256" key="4">
    <source>
        <dbReference type="ARBA" id="ARBA00012483"/>
    </source>
</evidence>
<keyword evidence="12 14" id="KW-0472">Membrane</keyword>
<feature type="transmembrane region" description="Helical" evidence="14">
    <location>
        <begin position="1110"/>
        <end position="1131"/>
    </location>
</feature>
<feature type="compositionally biased region" description="Basic residues" evidence="13">
    <location>
        <begin position="327"/>
        <end position="339"/>
    </location>
</feature>
<feature type="region of interest" description="Disordered" evidence="13">
    <location>
        <begin position="769"/>
        <end position="804"/>
    </location>
</feature>
<feature type="compositionally biased region" description="Acidic residues" evidence="13">
    <location>
        <begin position="708"/>
        <end position="742"/>
    </location>
</feature>
<feature type="transmembrane region" description="Helical" evidence="14">
    <location>
        <begin position="827"/>
        <end position="848"/>
    </location>
</feature>
<keyword evidence="7" id="KW-0479">Metal-binding</keyword>
<feature type="transmembrane region" description="Helical" evidence="14">
    <location>
        <begin position="1169"/>
        <end position="1190"/>
    </location>
</feature>
<sequence length="1239" mass="136325">MQEADEQGVAFPFVHHLLKLMSGVPPDTCRICSAPAEPDQPLFHPCKCSGTIRYIHQDCLTTWLAHSKKKNCDVCKHSYSFTKVYAPDMPSSLPPILLIRRLLQHIFSGIIFSLRAIAVASIWLGVLPWVTVWTWRMYFSMGESTAWWISDRPRPPTPDTHPFYNKIRYESTSPPPKTLFARVTSHPVWLALSADIFTGQIIASLIVLTFVAVFLLREWISQNARPGVFEDEEPLPEDPAAVPQDEQPGRRDAPLRLVFPPQQARRALQPLPPALRAEPPRPADNPNLPAPRMDPLLLMDTENQRPRNFNPADAANPDRWQLEHNGVPHHRRPKKKKEKARQTDGDDGRRHRRKVSDSGDEAQMEVELMKRKMFHKRIHVARTSAARRRVYTKRGTPHPPPSSPPIVPLPLPPASLASASASTSSPQQSTFNFTFKPPAATTDTTVPEPSIAESSNSADKFRTLFRTPDNPAPSSTPGIGSVTHFYVPPSGPPSSSSSFLPPPSAFSTNATYAPSSSSSSSSSSPFPSVTLQPPSGTIPFSLAQWPASSSSSSLPAEAEPEPEPLQLPVPAHFSLPPPPYPGPAYPMRPPLPTTPLPWSASGSSSPFVYSPGAESPNLATYRAPEELETGAGPSNIPGGYFEQNGDRGEWEVHVNGHGGEEGRDSDEEEDNRSLPSSDEDMEAERNRYFKAAEEEHGTVPDVVRSDTESDSDDGDIELNEVDDGIPDLHDGDEDEQDEEVQEDMFEFEEEPWEDVEVIEGQAGNFVQDAAAGAQQQQGAQGQDGQPADADNAALDNDEADGGVEDDMEGAMEAIGMRGPIYGVFQNAALMIFVLDTAIGLCIWVPFTIGKTAALLSLDPRRLLQVLHLPIRAMRLITDPIVDLVAFVILRLILPRVLNGFSLIFRVIMFFLSNSVGQFVPEKATIGMSAFSSKLLNHSTEFMNRPVEVFTAWTTPANLTKELDLSDNSTSILMSIPDHLGFTEPYFEALGSEVREFATKTQTTWITLALGTGPSNRAFAIFLGYLVVTLLFSIYLNILTVGNAKTAGIAVRNAVRQQLLVVKVAAFIVIELVVFPLGCGIVLDLCTVWLFPEANIHSRIAFFTQAPLTAMFYHWIAGTMFMYTFAVLLSGCRSVMRPGAMWFIKDPQDQNSHPIRDILDRPTLVQLRKIFVSGLMYSFVVACVVGSIAGGRIVSHYPTFLSTFSSYTSSFLILCTTSDPNELSKRLPQSSGKHLRLASA</sequence>
<dbReference type="Gene3D" id="3.30.40.10">
    <property type="entry name" value="Zinc/RING finger domain, C3HC4 (zinc finger)"/>
    <property type="match status" value="1"/>
</dbReference>
<feature type="compositionally biased region" description="Low complexity" evidence="13">
    <location>
        <begin position="769"/>
        <end position="794"/>
    </location>
</feature>
<feature type="compositionally biased region" description="Polar residues" evidence="13">
    <location>
        <begin position="441"/>
        <end position="458"/>
    </location>
</feature>
<feature type="compositionally biased region" description="Low complexity" evidence="13">
    <location>
        <begin position="414"/>
        <end position="426"/>
    </location>
</feature>
<evidence type="ECO:0000256" key="3">
    <source>
        <dbReference type="ARBA" id="ARBA00004906"/>
    </source>
</evidence>
<evidence type="ECO:0000256" key="11">
    <source>
        <dbReference type="ARBA" id="ARBA00022989"/>
    </source>
</evidence>
<dbReference type="GO" id="GO:0005789">
    <property type="term" value="C:endoplasmic reticulum membrane"/>
    <property type="evidence" value="ECO:0007669"/>
    <property type="project" value="TreeGrafter"/>
</dbReference>
<evidence type="ECO:0000256" key="10">
    <source>
        <dbReference type="ARBA" id="ARBA00022833"/>
    </source>
</evidence>
<comment type="subcellular location">
    <subcellularLocation>
        <location evidence="2">Membrane</location>
        <topology evidence="2">Multi-pass membrane protein</topology>
    </subcellularLocation>
</comment>
<comment type="pathway">
    <text evidence="3">Protein modification; protein ubiquitination.</text>
</comment>
<dbReference type="InterPro" id="IPR011016">
    <property type="entry name" value="Znf_RING-CH"/>
</dbReference>
<evidence type="ECO:0000256" key="14">
    <source>
        <dbReference type="SAM" id="Phobius"/>
    </source>
</evidence>
<feature type="compositionally biased region" description="Pro residues" evidence="13">
    <location>
        <begin position="397"/>
        <end position="413"/>
    </location>
</feature>
<gene>
    <name evidence="16" type="ORF">NLJ89_g4212</name>
</gene>
<feature type="transmembrane region" description="Helical" evidence="14">
    <location>
        <begin position="900"/>
        <end position="919"/>
    </location>
</feature>
<name>A0A9W8K3I0_9AGAR</name>
<feature type="compositionally biased region" description="Low complexity" evidence="13">
    <location>
        <begin position="541"/>
        <end position="557"/>
    </location>
</feature>
<dbReference type="SMART" id="SM00744">
    <property type="entry name" value="RINGv"/>
    <property type="match status" value="1"/>
</dbReference>
<evidence type="ECO:0000313" key="17">
    <source>
        <dbReference type="Proteomes" id="UP001148786"/>
    </source>
</evidence>
<feature type="region of interest" description="Disordered" evidence="13">
    <location>
        <begin position="265"/>
        <end position="364"/>
    </location>
</feature>
<feature type="compositionally biased region" description="Basic and acidic residues" evidence="13">
    <location>
        <begin position="644"/>
        <end position="662"/>
    </location>
</feature>
<dbReference type="CDD" id="cd16702">
    <property type="entry name" value="RING_CH-C4HC3_MARCH6"/>
    <property type="match status" value="1"/>
</dbReference>
<evidence type="ECO:0000256" key="2">
    <source>
        <dbReference type="ARBA" id="ARBA00004141"/>
    </source>
</evidence>
<keyword evidence="5" id="KW-0808">Transferase</keyword>
<proteinExistence type="predicted"/>
<feature type="transmembrane region" description="Helical" evidence="14">
    <location>
        <begin position="868"/>
        <end position="893"/>
    </location>
</feature>
<dbReference type="OrthoDB" id="264354at2759"/>
<keyword evidence="11 14" id="KW-1133">Transmembrane helix</keyword>
<feature type="compositionally biased region" description="Low complexity" evidence="13">
    <location>
        <begin position="265"/>
        <end position="277"/>
    </location>
</feature>
<dbReference type="EC" id="2.3.2.27" evidence="4"/>
<evidence type="ECO:0000256" key="7">
    <source>
        <dbReference type="ARBA" id="ARBA00022723"/>
    </source>
</evidence>
<dbReference type="GO" id="GO:0008270">
    <property type="term" value="F:zinc ion binding"/>
    <property type="evidence" value="ECO:0007669"/>
    <property type="project" value="UniProtKB-KW"/>
</dbReference>
<accession>A0A9W8K3I0</accession>
<dbReference type="PANTHER" id="PTHR13145">
    <property type="entry name" value="SSM4 PROTEIN"/>
    <property type="match status" value="1"/>
</dbReference>
<evidence type="ECO:0000256" key="9">
    <source>
        <dbReference type="ARBA" id="ARBA00022786"/>
    </source>
</evidence>
<dbReference type="GO" id="GO:0061630">
    <property type="term" value="F:ubiquitin protein ligase activity"/>
    <property type="evidence" value="ECO:0007669"/>
    <property type="project" value="UniProtKB-EC"/>
</dbReference>
<evidence type="ECO:0000313" key="16">
    <source>
        <dbReference type="EMBL" id="KAJ3511235.1"/>
    </source>
</evidence>
<dbReference type="EMBL" id="JANKHO010000340">
    <property type="protein sequence ID" value="KAJ3511235.1"/>
    <property type="molecule type" value="Genomic_DNA"/>
</dbReference>
<keyword evidence="9" id="KW-0833">Ubl conjugation pathway</keyword>
<feature type="compositionally biased region" description="Basic and acidic residues" evidence="13">
    <location>
        <begin position="340"/>
        <end position="349"/>
    </location>
</feature>
<evidence type="ECO:0000256" key="13">
    <source>
        <dbReference type="SAM" id="MobiDB-lite"/>
    </source>
</evidence>
<evidence type="ECO:0000256" key="8">
    <source>
        <dbReference type="ARBA" id="ARBA00022771"/>
    </source>
</evidence>
<reference evidence="16" key="1">
    <citation type="submission" date="2022-07" db="EMBL/GenBank/DDBJ databases">
        <title>Genome Sequence of Agrocybe chaxingu.</title>
        <authorList>
            <person name="Buettner E."/>
        </authorList>
    </citation>
    <scope>NUCLEOTIDE SEQUENCE</scope>
    <source>
        <strain evidence="16">MP-N11</strain>
    </source>
</reference>
<keyword evidence="8" id="KW-0863">Zinc-finger</keyword>
<evidence type="ECO:0000256" key="6">
    <source>
        <dbReference type="ARBA" id="ARBA00022692"/>
    </source>
</evidence>
<feature type="transmembrane region" description="Helical" evidence="14">
    <location>
        <begin position="106"/>
        <end position="130"/>
    </location>
</feature>
<dbReference type="InterPro" id="IPR013083">
    <property type="entry name" value="Znf_RING/FYVE/PHD"/>
</dbReference>
<dbReference type="AlphaFoldDB" id="A0A9W8K3I0"/>
<evidence type="ECO:0000259" key="15">
    <source>
        <dbReference type="PROSITE" id="PS51292"/>
    </source>
</evidence>
<feature type="transmembrane region" description="Helical" evidence="14">
    <location>
        <begin position="1059"/>
        <end position="1090"/>
    </location>
</feature>
<feature type="transmembrane region" description="Helical" evidence="14">
    <location>
        <begin position="1017"/>
        <end position="1038"/>
    </location>
</feature>
<dbReference type="Proteomes" id="UP001148786">
    <property type="component" value="Unassembled WGS sequence"/>
</dbReference>
<feature type="transmembrane region" description="Helical" evidence="14">
    <location>
        <begin position="196"/>
        <end position="216"/>
    </location>
</feature>
<feature type="compositionally biased region" description="Low complexity" evidence="13">
    <location>
        <begin position="514"/>
        <end position="528"/>
    </location>
</feature>
<feature type="region of interest" description="Disordered" evidence="13">
    <location>
        <begin position="229"/>
        <end position="253"/>
    </location>
</feature>
<organism evidence="16 17">
    <name type="scientific">Agrocybe chaxingu</name>
    <dbReference type="NCBI Taxonomy" id="84603"/>
    <lineage>
        <taxon>Eukaryota</taxon>
        <taxon>Fungi</taxon>
        <taxon>Dikarya</taxon>
        <taxon>Basidiomycota</taxon>
        <taxon>Agaricomycotina</taxon>
        <taxon>Agaricomycetes</taxon>
        <taxon>Agaricomycetidae</taxon>
        <taxon>Agaricales</taxon>
        <taxon>Agaricineae</taxon>
        <taxon>Strophariaceae</taxon>
        <taxon>Agrocybe</taxon>
    </lineage>
</organism>
<feature type="domain" description="RING-CH-type" evidence="15">
    <location>
        <begin position="21"/>
        <end position="82"/>
    </location>
</feature>
<dbReference type="PROSITE" id="PS51292">
    <property type="entry name" value="ZF_RING_CH"/>
    <property type="match status" value="1"/>
</dbReference>
<feature type="compositionally biased region" description="Acidic residues" evidence="13">
    <location>
        <begin position="795"/>
        <end position="804"/>
    </location>
</feature>
<dbReference type="SUPFAM" id="SSF57850">
    <property type="entry name" value="RING/U-box"/>
    <property type="match status" value="1"/>
</dbReference>
<dbReference type="FunFam" id="3.30.40.10:FF:000287">
    <property type="entry name" value="RING finger membrane protein"/>
    <property type="match status" value="1"/>
</dbReference>
<keyword evidence="6 14" id="KW-0812">Transmembrane</keyword>
<feature type="region of interest" description="Disordered" evidence="13">
    <location>
        <begin position="381"/>
        <end position="742"/>
    </location>
</feature>
<protein>
    <recommendedName>
        <fullName evidence="4">RING-type E3 ubiquitin transferase</fullName>
        <ecNumber evidence="4">2.3.2.27</ecNumber>
    </recommendedName>
</protein>
<feature type="compositionally biased region" description="Basic residues" evidence="13">
    <location>
        <begin position="381"/>
        <end position="396"/>
    </location>
</feature>
<evidence type="ECO:0000256" key="1">
    <source>
        <dbReference type="ARBA" id="ARBA00000900"/>
    </source>
</evidence>
<keyword evidence="10" id="KW-0862">Zinc</keyword>
<evidence type="ECO:0000256" key="12">
    <source>
        <dbReference type="ARBA" id="ARBA00023136"/>
    </source>
</evidence>
<feature type="compositionally biased region" description="Basic and acidic residues" evidence="13">
    <location>
        <begin position="683"/>
        <end position="707"/>
    </location>
</feature>
<feature type="compositionally biased region" description="Pro residues" evidence="13">
    <location>
        <begin position="575"/>
        <end position="595"/>
    </location>
</feature>
<dbReference type="Pfam" id="PF12906">
    <property type="entry name" value="RINGv"/>
    <property type="match status" value="1"/>
</dbReference>
<evidence type="ECO:0000256" key="5">
    <source>
        <dbReference type="ARBA" id="ARBA00022679"/>
    </source>
</evidence>
<dbReference type="GO" id="GO:0036503">
    <property type="term" value="P:ERAD pathway"/>
    <property type="evidence" value="ECO:0007669"/>
    <property type="project" value="TreeGrafter"/>
</dbReference>
<comment type="catalytic activity">
    <reaction evidence="1">
        <text>S-ubiquitinyl-[E2 ubiquitin-conjugating enzyme]-L-cysteine + [acceptor protein]-L-lysine = [E2 ubiquitin-conjugating enzyme]-L-cysteine + N(6)-ubiquitinyl-[acceptor protein]-L-lysine.</text>
        <dbReference type="EC" id="2.3.2.27"/>
    </reaction>
</comment>
<dbReference type="PANTHER" id="PTHR13145:SF0">
    <property type="entry name" value="E3 UBIQUITIN-PROTEIN LIGASE MARCHF6"/>
    <property type="match status" value="1"/>
</dbReference>